<evidence type="ECO:0000313" key="3">
    <source>
        <dbReference type="Proteomes" id="UP000239446"/>
    </source>
</evidence>
<gene>
    <name evidence="2" type="ORF">B0H24_10098</name>
    <name evidence="1" type="ORF">BY455_1108</name>
</gene>
<evidence type="ECO:0008006" key="5">
    <source>
        <dbReference type="Google" id="ProtNLM"/>
    </source>
</evidence>
<dbReference type="AlphaFoldDB" id="A0A2S6G6Q3"/>
<protein>
    <recommendedName>
        <fullName evidence="5">Esterase</fullName>
    </recommendedName>
</protein>
<dbReference type="Pfam" id="PF05728">
    <property type="entry name" value="UPF0227"/>
    <property type="match status" value="1"/>
</dbReference>
<reference evidence="1 4" key="1">
    <citation type="submission" date="2018-02" db="EMBL/GenBank/DDBJ databases">
        <title>Deep subsurface shale carbon reservoir microbial communities from Ohio and West Virginia, USA.</title>
        <authorList>
            <person name="Wrighton K."/>
        </authorList>
    </citation>
    <scope>NUCLEOTIDE SEQUENCE [LARGE SCALE GENOMIC DNA]</scope>
    <source>
        <strain evidence="1 4">UTICA-S1B6</strain>
    </source>
</reference>
<name>A0A2S6G6Q3_9GAMM</name>
<evidence type="ECO:0000313" key="2">
    <source>
        <dbReference type="EMBL" id="PPK54831.1"/>
    </source>
</evidence>
<dbReference type="EMBL" id="PTIT01000010">
    <property type="protein sequence ID" value="PPK51611.1"/>
    <property type="molecule type" value="Genomic_DNA"/>
</dbReference>
<organism evidence="2 3">
    <name type="scientific">Marinobacter persicus</name>
    <dbReference type="NCBI Taxonomy" id="930118"/>
    <lineage>
        <taxon>Bacteria</taxon>
        <taxon>Pseudomonadati</taxon>
        <taxon>Pseudomonadota</taxon>
        <taxon>Gammaproteobacteria</taxon>
        <taxon>Pseudomonadales</taxon>
        <taxon>Marinobacteraceae</taxon>
        <taxon>Marinobacter</taxon>
    </lineage>
</organism>
<dbReference type="EMBL" id="PTIU01000009">
    <property type="protein sequence ID" value="PPK54831.1"/>
    <property type="molecule type" value="Genomic_DNA"/>
</dbReference>
<dbReference type="PANTHER" id="PTHR35602:SF2">
    <property type="entry name" value="UPF0227 PROTEIN YCFP"/>
    <property type="match status" value="1"/>
</dbReference>
<dbReference type="Proteomes" id="UP000239446">
    <property type="component" value="Unassembled WGS sequence"/>
</dbReference>
<dbReference type="InterPro" id="IPR008886">
    <property type="entry name" value="UPF0227/Esterase_YqiA"/>
</dbReference>
<dbReference type="RefSeq" id="WP_104415949.1">
    <property type="nucleotide sequence ID" value="NZ_PTIT01000010.1"/>
</dbReference>
<dbReference type="Gene3D" id="3.40.50.1820">
    <property type="entry name" value="alpha/beta hydrolase"/>
    <property type="match status" value="1"/>
</dbReference>
<evidence type="ECO:0000313" key="1">
    <source>
        <dbReference type="EMBL" id="PPK51611.1"/>
    </source>
</evidence>
<dbReference type="InterPro" id="IPR029058">
    <property type="entry name" value="AB_hydrolase_fold"/>
</dbReference>
<dbReference type="PANTHER" id="PTHR35602">
    <property type="entry name" value="ESTERASE YQIA-RELATED"/>
    <property type="match status" value="1"/>
</dbReference>
<evidence type="ECO:0000313" key="4">
    <source>
        <dbReference type="Proteomes" id="UP000239648"/>
    </source>
</evidence>
<dbReference type="Proteomes" id="UP000239648">
    <property type="component" value="Unassembled WGS sequence"/>
</dbReference>
<dbReference type="SUPFAM" id="SSF53474">
    <property type="entry name" value="alpha/beta-Hydrolases"/>
    <property type="match status" value="1"/>
</dbReference>
<dbReference type="OrthoDB" id="9814831at2"/>
<reference evidence="2 3" key="2">
    <citation type="submission" date="2018-02" db="EMBL/GenBank/DDBJ databases">
        <title>Subsurface microbial communities from deep shales in Ohio and West Virginia, USA.</title>
        <authorList>
            <person name="Wrighton K."/>
        </authorList>
    </citation>
    <scope>NUCLEOTIDE SEQUENCE [LARGE SCALE GENOMIC DNA]</scope>
    <source>
        <strain evidence="2 3">UTICA-S1B9</strain>
    </source>
</reference>
<keyword evidence="4" id="KW-1185">Reference proteome</keyword>
<comment type="caution">
    <text evidence="2">The sequence shown here is derived from an EMBL/GenBank/DDBJ whole genome shotgun (WGS) entry which is preliminary data.</text>
</comment>
<proteinExistence type="predicted"/>
<sequence length="183" mass="20300">MPSFYYLHGFASHFDIASPKIHTLAMLGPVRGHNIDYTMPAEDVIEDSLDKLMQVNPDVIVGTSMGGWLAGILATEASMPFVAINPVVDPSKALKNHIGTGQDYQGSPYELTQSVVETYYTLTQNGHGLILLDKGDEVIDWRETYEALNGYYPVHTFAGGSHRFEHMQEALGLIREHISGWSF</sequence>
<accession>A0A2S6G6Q3</accession>